<feature type="signal peptide" evidence="1">
    <location>
        <begin position="1"/>
        <end position="21"/>
    </location>
</feature>
<keyword evidence="3" id="KW-1185">Reference proteome</keyword>
<dbReference type="SUPFAM" id="SSF63829">
    <property type="entry name" value="Calcium-dependent phosphotriesterase"/>
    <property type="match status" value="1"/>
</dbReference>
<reference evidence="2" key="1">
    <citation type="journal article" date="2020" name="Stud. Mycol.">
        <title>101 Dothideomycetes genomes: a test case for predicting lifestyles and emergence of pathogens.</title>
        <authorList>
            <person name="Haridas S."/>
            <person name="Albert R."/>
            <person name="Binder M."/>
            <person name="Bloem J."/>
            <person name="Labutti K."/>
            <person name="Salamov A."/>
            <person name="Andreopoulos B."/>
            <person name="Baker S."/>
            <person name="Barry K."/>
            <person name="Bills G."/>
            <person name="Bluhm B."/>
            <person name="Cannon C."/>
            <person name="Castanera R."/>
            <person name="Culley D."/>
            <person name="Daum C."/>
            <person name="Ezra D."/>
            <person name="Gonzalez J."/>
            <person name="Henrissat B."/>
            <person name="Kuo A."/>
            <person name="Liang C."/>
            <person name="Lipzen A."/>
            <person name="Lutzoni F."/>
            <person name="Magnuson J."/>
            <person name="Mondo S."/>
            <person name="Nolan M."/>
            <person name="Ohm R."/>
            <person name="Pangilinan J."/>
            <person name="Park H.-J."/>
            <person name="Ramirez L."/>
            <person name="Alfaro M."/>
            <person name="Sun H."/>
            <person name="Tritt A."/>
            <person name="Yoshinaga Y."/>
            <person name="Zwiers L.-H."/>
            <person name="Turgeon B."/>
            <person name="Goodwin S."/>
            <person name="Spatafora J."/>
            <person name="Crous P."/>
            <person name="Grigoriev I."/>
        </authorList>
    </citation>
    <scope>NUCLEOTIDE SEQUENCE</scope>
    <source>
        <strain evidence="2">Tuck. ex Michener</strain>
    </source>
</reference>
<dbReference type="PANTHER" id="PTHR42060">
    <property type="entry name" value="NHL REPEAT-CONTAINING PROTEIN-RELATED"/>
    <property type="match status" value="1"/>
</dbReference>
<dbReference type="PROSITE" id="PS51257">
    <property type="entry name" value="PROKAR_LIPOPROTEIN"/>
    <property type="match status" value="1"/>
</dbReference>
<evidence type="ECO:0000256" key="1">
    <source>
        <dbReference type="SAM" id="SignalP"/>
    </source>
</evidence>
<proteinExistence type="predicted"/>
<dbReference type="Proteomes" id="UP000800092">
    <property type="component" value="Unassembled WGS sequence"/>
</dbReference>
<keyword evidence="1" id="KW-0732">Signal</keyword>
<sequence>MFLRWVLNLVSLISSILSCSASPVKTQTKNNPVVIHQFPVGAWCENLAPTWDGKILVTRADVPELYLIDPSQPPSNNAKLIATIPDSNALSGIVEVFPNVFAFAAGNISLTTGTSTPGSFSIWRADLRTSTTTVSKIADVHQTAFVNGLTLLPAQAGMILLADSSFGAIWRFDTRTGTLELALNNTALAAPSGALGPGVNGIRVQDGYLYYTNTAAEKFGRVPIDPNIGAATGAFTTLASNITNDDFALDQRAAYLASVETEEIILVNLVEHDAVSVFAGNPNSTEVAGPTSVRFGVTPKTKDTIFVTTNGGRPVPVSGTTVIGGELLAFKL</sequence>
<dbReference type="AlphaFoldDB" id="A0A6A6HGQ8"/>
<dbReference type="InterPro" id="IPR052998">
    <property type="entry name" value="Hetero-Diels-Alderase-like"/>
</dbReference>
<gene>
    <name evidence="2" type="ORF">EV356DRAFT_496071</name>
</gene>
<organism evidence="2 3">
    <name type="scientific">Viridothelium virens</name>
    <name type="common">Speckled blister lichen</name>
    <name type="synonym">Trypethelium virens</name>
    <dbReference type="NCBI Taxonomy" id="1048519"/>
    <lineage>
        <taxon>Eukaryota</taxon>
        <taxon>Fungi</taxon>
        <taxon>Dikarya</taxon>
        <taxon>Ascomycota</taxon>
        <taxon>Pezizomycotina</taxon>
        <taxon>Dothideomycetes</taxon>
        <taxon>Dothideomycetes incertae sedis</taxon>
        <taxon>Trypetheliales</taxon>
        <taxon>Trypetheliaceae</taxon>
        <taxon>Viridothelium</taxon>
    </lineage>
</organism>
<feature type="chain" id="PRO_5025500820" evidence="1">
    <location>
        <begin position="22"/>
        <end position="332"/>
    </location>
</feature>
<dbReference type="OrthoDB" id="9977941at2759"/>
<evidence type="ECO:0000313" key="2">
    <source>
        <dbReference type="EMBL" id="KAF2237316.1"/>
    </source>
</evidence>
<accession>A0A6A6HGQ8</accession>
<name>A0A6A6HGQ8_VIRVR</name>
<dbReference type="EMBL" id="ML991780">
    <property type="protein sequence ID" value="KAF2237316.1"/>
    <property type="molecule type" value="Genomic_DNA"/>
</dbReference>
<protein>
    <submittedName>
        <fullName evidence="2">Quino protein amine dehydrogenase beta chain-like protein</fullName>
    </submittedName>
</protein>
<dbReference type="InterPro" id="IPR011042">
    <property type="entry name" value="6-blade_b-propeller_TolB-like"/>
</dbReference>
<dbReference type="PANTHER" id="PTHR42060:SF1">
    <property type="entry name" value="NHL REPEAT-CONTAINING PROTEIN"/>
    <property type="match status" value="1"/>
</dbReference>
<dbReference type="Gene3D" id="2.120.10.30">
    <property type="entry name" value="TolB, C-terminal domain"/>
    <property type="match status" value="1"/>
</dbReference>
<evidence type="ECO:0000313" key="3">
    <source>
        <dbReference type="Proteomes" id="UP000800092"/>
    </source>
</evidence>